<dbReference type="InterPro" id="IPR058899">
    <property type="entry name" value="TGFBR3/Endoglin-like_N"/>
</dbReference>
<reference evidence="4 5" key="1">
    <citation type="journal article" date="2019" name="PLoS ONE">
        <title>Genomic analyses reveal an absence of contemporary introgressive admixture between fin whales and blue whales, despite known hybrids.</title>
        <authorList>
            <person name="Westbury M.V."/>
            <person name="Petersen B."/>
            <person name="Lorenzen E.D."/>
        </authorList>
    </citation>
    <scope>NUCLEOTIDE SEQUENCE [LARGE SCALE GENOMIC DNA]</scope>
    <source>
        <strain evidence="4">FinWhale-01</strain>
    </source>
</reference>
<comment type="caution">
    <text evidence="4">The sequence shown here is derived from an EMBL/GenBank/DDBJ whole genome shotgun (WGS) entry which is preliminary data.</text>
</comment>
<dbReference type="EMBL" id="SGJD01000116">
    <property type="protein sequence ID" value="KAB0406869.1"/>
    <property type="molecule type" value="Genomic_DNA"/>
</dbReference>
<evidence type="ECO:0000259" key="2">
    <source>
        <dbReference type="Pfam" id="PF23344"/>
    </source>
</evidence>
<accession>A0A6A1QL33</accession>
<protein>
    <submittedName>
        <fullName evidence="4">Uncharacterized protein</fullName>
    </submittedName>
</protein>
<keyword evidence="1" id="KW-0325">Glycoprotein</keyword>
<dbReference type="Pfam" id="PF26060">
    <property type="entry name" value="TGFBR3_N"/>
    <property type="match status" value="1"/>
</dbReference>
<evidence type="ECO:0000256" key="1">
    <source>
        <dbReference type="ARBA" id="ARBA00023180"/>
    </source>
</evidence>
<keyword evidence="5" id="KW-1185">Reference proteome</keyword>
<feature type="domain" description="TGFBR3/Endoglin-like N-terminal" evidence="3">
    <location>
        <begin position="9"/>
        <end position="115"/>
    </location>
</feature>
<feature type="domain" description="ZP-N" evidence="2">
    <location>
        <begin position="238"/>
        <end position="295"/>
    </location>
</feature>
<evidence type="ECO:0000313" key="4">
    <source>
        <dbReference type="EMBL" id="KAB0406869.1"/>
    </source>
</evidence>
<organism evidence="4 5">
    <name type="scientific">Balaenoptera physalus</name>
    <name type="common">Fin whale</name>
    <name type="synonym">Balaena physalus</name>
    <dbReference type="NCBI Taxonomy" id="9770"/>
    <lineage>
        <taxon>Eukaryota</taxon>
        <taxon>Metazoa</taxon>
        <taxon>Chordata</taxon>
        <taxon>Craniata</taxon>
        <taxon>Vertebrata</taxon>
        <taxon>Euteleostomi</taxon>
        <taxon>Mammalia</taxon>
        <taxon>Eutheria</taxon>
        <taxon>Laurasiatheria</taxon>
        <taxon>Artiodactyla</taxon>
        <taxon>Whippomorpha</taxon>
        <taxon>Cetacea</taxon>
        <taxon>Mysticeti</taxon>
        <taxon>Balaenopteridae</taxon>
        <taxon>Balaenoptera</taxon>
    </lineage>
</organism>
<evidence type="ECO:0000313" key="5">
    <source>
        <dbReference type="Proteomes" id="UP000437017"/>
    </source>
</evidence>
<feature type="non-terminal residue" evidence="4">
    <location>
        <position position="440"/>
    </location>
</feature>
<dbReference type="AlphaFoldDB" id="A0A6A1QL33"/>
<name>A0A6A1QL33_BALPH</name>
<dbReference type="InterPro" id="IPR055356">
    <property type="entry name" value="ZP-N"/>
</dbReference>
<dbReference type="Pfam" id="PF23344">
    <property type="entry name" value="ZP-N"/>
    <property type="match status" value="1"/>
</dbReference>
<dbReference type="Proteomes" id="UP000437017">
    <property type="component" value="Unassembled WGS sequence"/>
</dbReference>
<proteinExistence type="predicted"/>
<sequence length="440" mass="48198">MGQRGLRPRNSTLSLHVSPQNPNLVIFQEPTEVNTTQLPPFATKGELLNWADTKGPITSAAELNNPQSILLRLDQGQLPQQPLWVRDSALEESPRSPSSCSLEPHKDMGHTLEWSPNAQASVRGCRLEGGPPYVSWLIDANHNMQIWTTGEYSFKIFPEKNIRGFHLPNTTQGLLGEARRLNASVVASFVELPLASVVSLRAPSCGSGLQPSPTPVQTTPPKEGCNQELLLSLIQPKCSDDVMTLVLNKDLISTLRCTITSLTFWDSSCQAEDRDDQFVLRSGYSSCGMIVTENVISNEKKVQCINMDSLSFQLGLYLSPHFLQASNTIELGQQGFVQVSVSPSIPELTIQLDSCQLNLGPDMEIVELIQSQAAKSSCVSLLSPSPGGDMRFSFLLRGYMVPMPTTGILSCTVALRLSTWSLDVQRTVSKRLNIVSPGLH</sequence>
<dbReference type="OrthoDB" id="10072329at2759"/>
<evidence type="ECO:0000259" key="3">
    <source>
        <dbReference type="Pfam" id="PF26060"/>
    </source>
</evidence>
<gene>
    <name evidence="4" type="ORF">E2I00_001998</name>
</gene>